<evidence type="ECO:0000313" key="3">
    <source>
        <dbReference type="EMBL" id="KGR79922.1"/>
    </source>
</evidence>
<dbReference type="CDD" id="cd07067">
    <property type="entry name" value="HP_PGM_like"/>
    <property type="match status" value="1"/>
</dbReference>
<feature type="binding site" evidence="2">
    <location>
        <position position="58"/>
    </location>
    <ligand>
        <name>substrate</name>
    </ligand>
</feature>
<organism evidence="3 4">
    <name type="scientific">Ureibacillus manganicus DSM 26584</name>
    <dbReference type="NCBI Taxonomy" id="1384049"/>
    <lineage>
        <taxon>Bacteria</taxon>
        <taxon>Bacillati</taxon>
        <taxon>Bacillota</taxon>
        <taxon>Bacilli</taxon>
        <taxon>Bacillales</taxon>
        <taxon>Caryophanaceae</taxon>
        <taxon>Ureibacillus</taxon>
    </lineage>
</organism>
<proteinExistence type="predicted"/>
<dbReference type="Pfam" id="PF00300">
    <property type="entry name" value="His_Phos_1"/>
    <property type="match status" value="1"/>
</dbReference>
<dbReference type="AlphaFoldDB" id="A0A0A3IYM4"/>
<evidence type="ECO:0008006" key="5">
    <source>
        <dbReference type="Google" id="ProtNLM"/>
    </source>
</evidence>
<dbReference type="Proteomes" id="UP000030416">
    <property type="component" value="Unassembled WGS sequence"/>
</dbReference>
<dbReference type="Gene3D" id="3.40.50.1240">
    <property type="entry name" value="Phosphoglycerate mutase-like"/>
    <property type="match status" value="1"/>
</dbReference>
<feature type="active site" description="Tele-phosphohistidine intermediate" evidence="1">
    <location>
        <position position="8"/>
    </location>
</feature>
<dbReference type="InterPro" id="IPR050275">
    <property type="entry name" value="PGM_Phosphatase"/>
</dbReference>
<name>A0A0A3IYM4_9BACL</name>
<comment type="caution">
    <text evidence="3">The sequence shown here is derived from an EMBL/GenBank/DDBJ whole genome shotgun (WGS) entry which is preliminary data.</text>
</comment>
<keyword evidence="4" id="KW-1185">Reference proteome</keyword>
<protein>
    <recommendedName>
        <fullName evidence="5">Phosphoglycerate mutase</fullName>
    </recommendedName>
</protein>
<dbReference type="PANTHER" id="PTHR48100">
    <property type="entry name" value="BROAD-SPECIFICITY PHOSPHATASE YOR283W-RELATED"/>
    <property type="match status" value="1"/>
</dbReference>
<sequence length="200" mass="22841">MLLLILRHGQTEADILNVHEGRADYEMTETGHKQAKKMAQYISSKFNPNVVISSTMTRTKQTTEHIVKSLSTQVVYDQRLVEWNNGVLAGLKREEALKRYPMPPNGRPLTEAIEEGESELAFRHRVEEAIYEILEQYKDSDQILIVSHGGTISHLLNILLGYSITGGMIFPTADLGLHCIEIKEDKKIVRFLNYSLERFQ</sequence>
<accession>A0A0A3IYM4</accession>
<dbReference type="eggNOG" id="COG0406">
    <property type="taxonomic scope" value="Bacteria"/>
</dbReference>
<dbReference type="EMBL" id="JPVN01000003">
    <property type="protein sequence ID" value="KGR79922.1"/>
    <property type="molecule type" value="Genomic_DNA"/>
</dbReference>
<evidence type="ECO:0000256" key="1">
    <source>
        <dbReference type="PIRSR" id="PIRSR613078-1"/>
    </source>
</evidence>
<dbReference type="PANTHER" id="PTHR48100:SF1">
    <property type="entry name" value="HISTIDINE PHOSPHATASE FAMILY PROTEIN-RELATED"/>
    <property type="match status" value="1"/>
</dbReference>
<dbReference type="SMART" id="SM00855">
    <property type="entry name" value="PGAM"/>
    <property type="match status" value="1"/>
</dbReference>
<dbReference type="RefSeq" id="WP_036182635.1">
    <property type="nucleotide sequence ID" value="NZ_AVDA01000003.1"/>
</dbReference>
<dbReference type="InterPro" id="IPR029033">
    <property type="entry name" value="His_PPase_superfam"/>
</dbReference>
<dbReference type="SUPFAM" id="SSF53254">
    <property type="entry name" value="Phosphoglycerate mutase-like"/>
    <property type="match status" value="1"/>
</dbReference>
<dbReference type="InterPro" id="IPR013078">
    <property type="entry name" value="His_Pase_superF_clade-1"/>
</dbReference>
<dbReference type="STRING" id="1384049.CD29_02890"/>
<reference evidence="3 4" key="1">
    <citation type="submission" date="2014-02" db="EMBL/GenBank/DDBJ databases">
        <title>Draft genome sequence of Lysinibacillus manganicus DSM 26584T.</title>
        <authorList>
            <person name="Zhang F."/>
            <person name="Wang G."/>
            <person name="Zhang L."/>
        </authorList>
    </citation>
    <scope>NUCLEOTIDE SEQUENCE [LARGE SCALE GENOMIC DNA]</scope>
    <source>
        <strain evidence="3 4">DSM 26584</strain>
    </source>
</reference>
<dbReference type="GO" id="GO:0005737">
    <property type="term" value="C:cytoplasm"/>
    <property type="evidence" value="ECO:0007669"/>
    <property type="project" value="TreeGrafter"/>
</dbReference>
<dbReference type="GO" id="GO:0016791">
    <property type="term" value="F:phosphatase activity"/>
    <property type="evidence" value="ECO:0007669"/>
    <property type="project" value="TreeGrafter"/>
</dbReference>
<feature type="active site" description="Proton donor/acceptor" evidence="1">
    <location>
        <position position="82"/>
    </location>
</feature>
<dbReference type="PIRSF" id="PIRSF000709">
    <property type="entry name" value="6PFK_2-Ptase"/>
    <property type="match status" value="1"/>
</dbReference>
<gene>
    <name evidence="3" type="ORF">CD29_02890</name>
</gene>
<evidence type="ECO:0000313" key="4">
    <source>
        <dbReference type="Proteomes" id="UP000030416"/>
    </source>
</evidence>
<evidence type="ECO:0000256" key="2">
    <source>
        <dbReference type="PIRSR" id="PIRSR613078-2"/>
    </source>
</evidence>